<name>A0A6D2ICS3_9BRAS</name>
<evidence type="ECO:0000313" key="5">
    <source>
        <dbReference type="EMBL" id="CAA7022884.1"/>
    </source>
</evidence>
<dbReference type="Proteomes" id="UP000467841">
    <property type="component" value="Unassembled WGS sequence"/>
</dbReference>
<dbReference type="NCBIfam" id="TIGR01614">
    <property type="entry name" value="PME_inhib"/>
    <property type="match status" value="1"/>
</dbReference>
<comment type="similarity">
    <text evidence="3">Belongs to the PMEI family.</text>
</comment>
<gene>
    <name evidence="5" type="ORF">MERR_LOCUS10119</name>
</gene>
<dbReference type="OrthoDB" id="764172at2759"/>
<dbReference type="Pfam" id="PF04043">
    <property type="entry name" value="PMEI"/>
    <property type="match status" value="1"/>
</dbReference>
<dbReference type="PANTHER" id="PTHR36710:SF17">
    <property type="entry name" value="PLANT INVERTASE_PECTIN METHYLESTERASE INHIBITOR SUPERFAMILY PROTEIN"/>
    <property type="match status" value="1"/>
</dbReference>
<dbReference type="Gene3D" id="1.20.140.40">
    <property type="entry name" value="Invertase/pectin methylesterase inhibitor family protein"/>
    <property type="match status" value="1"/>
</dbReference>
<dbReference type="InterPro" id="IPR034086">
    <property type="entry name" value="PMEI_plant"/>
</dbReference>
<proteinExistence type="inferred from homology"/>
<keyword evidence="2" id="KW-1015">Disulfide bond</keyword>
<evidence type="ECO:0000256" key="3">
    <source>
        <dbReference type="ARBA" id="ARBA00038471"/>
    </source>
</evidence>
<organism evidence="5 6">
    <name type="scientific">Microthlaspi erraticum</name>
    <dbReference type="NCBI Taxonomy" id="1685480"/>
    <lineage>
        <taxon>Eukaryota</taxon>
        <taxon>Viridiplantae</taxon>
        <taxon>Streptophyta</taxon>
        <taxon>Embryophyta</taxon>
        <taxon>Tracheophyta</taxon>
        <taxon>Spermatophyta</taxon>
        <taxon>Magnoliopsida</taxon>
        <taxon>eudicotyledons</taxon>
        <taxon>Gunneridae</taxon>
        <taxon>Pentapetalae</taxon>
        <taxon>rosids</taxon>
        <taxon>malvids</taxon>
        <taxon>Brassicales</taxon>
        <taxon>Brassicaceae</taxon>
        <taxon>Coluteocarpeae</taxon>
        <taxon>Microthlaspi</taxon>
    </lineage>
</organism>
<evidence type="ECO:0000259" key="4">
    <source>
        <dbReference type="Pfam" id="PF04043"/>
    </source>
</evidence>
<keyword evidence="6" id="KW-1185">Reference proteome</keyword>
<dbReference type="InterPro" id="IPR006501">
    <property type="entry name" value="Pectinesterase_inhib_dom"/>
</dbReference>
<sequence>MLKQFQSLRNSTTDLGAKSAYRVCSETFDDAIYSFGSGLKHLEAKDYSGLNSQVGSAIDMVFECRDGLIEDVKPINPKLFSKLFNDLSIIDNLSSMVLVILECYLREKKTLC</sequence>
<dbReference type="InterPro" id="IPR052421">
    <property type="entry name" value="PCW_Enzyme_Inhibitor"/>
</dbReference>
<dbReference type="EMBL" id="CACVBM020000743">
    <property type="protein sequence ID" value="CAA7022884.1"/>
    <property type="molecule type" value="Genomic_DNA"/>
</dbReference>
<keyword evidence="1" id="KW-0732">Signal</keyword>
<dbReference type="GO" id="GO:0046910">
    <property type="term" value="F:pectinesterase inhibitor activity"/>
    <property type="evidence" value="ECO:0007669"/>
    <property type="project" value="InterPro"/>
</dbReference>
<dbReference type="InterPro" id="IPR035513">
    <property type="entry name" value="Invertase/methylesterase_inhib"/>
</dbReference>
<comment type="caution">
    <text evidence="5">The sequence shown here is derived from an EMBL/GenBank/DDBJ whole genome shotgun (WGS) entry which is preliminary data.</text>
</comment>
<dbReference type="SUPFAM" id="SSF101148">
    <property type="entry name" value="Plant invertase/pectin methylesterase inhibitor"/>
    <property type="match status" value="1"/>
</dbReference>
<protein>
    <recommendedName>
        <fullName evidence="4">Pectinesterase inhibitor domain-containing protein</fullName>
    </recommendedName>
</protein>
<dbReference type="CDD" id="cd15797">
    <property type="entry name" value="PMEI"/>
    <property type="match status" value="1"/>
</dbReference>
<evidence type="ECO:0000256" key="2">
    <source>
        <dbReference type="ARBA" id="ARBA00023157"/>
    </source>
</evidence>
<dbReference type="AlphaFoldDB" id="A0A6D2ICS3"/>
<evidence type="ECO:0000256" key="1">
    <source>
        <dbReference type="ARBA" id="ARBA00022729"/>
    </source>
</evidence>
<accession>A0A6D2ICS3</accession>
<dbReference type="PANTHER" id="PTHR36710">
    <property type="entry name" value="PECTINESTERASE INHIBITOR-LIKE"/>
    <property type="match status" value="1"/>
</dbReference>
<evidence type="ECO:0000313" key="6">
    <source>
        <dbReference type="Proteomes" id="UP000467841"/>
    </source>
</evidence>
<reference evidence="5" key="1">
    <citation type="submission" date="2020-01" db="EMBL/GenBank/DDBJ databases">
        <authorList>
            <person name="Mishra B."/>
        </authorList>
    </citation>
    <scope>NUCLEOTIDE SEQUENCE [LARGE SCALE GENOMIC DNA]</scope>
</reference>
<feature type="domain" description="Pectinesterase inhibitor" evidence="4">
    <location>
        <begin position="3"/>
        <end position="98"/>
    </location>
</feature>